<name>A0A951PPT8_9CYAN</name>
<accession>A0A951PPT8</accession>
<dbReference type="AlphaFoldDB" id="A0A951PPT8"/>
<gene>
    <name evidence="1" type="ORF">KME25_21260</name>
</gene>
<dbReference type="Gene3D" id="3.40.50.300">
    <property type="entry name" value="P-loop containing nucleotide triphosphate hydrolases"/>
    <property type="match status" value="1"/>
</dbReference>
<reference evidence="1" key="1">
    <citation type="submission" date="2021-05" db="EMBL/GenBank/DDBJ databases">
        <authorList>
            <person name="Pietrasiak N."/>
            <person name="Ward R."/>
            <person name="Stajich J.E."/>
            <person name="Kurbessoian T."/>
        </authorList>
    </citation>
    <scope>NUCLEOTIDE SEQUENCE</scope>
    <source>
        <strain evidence="1">CPER-KK1</strain>
    </source>
</reference>
<evidence type="ECO:0008006" key="3">
    <source>
        <dbReference type="Google" id="ProtNLM"/>
    </source>
</evidence>
<dbReference type="EMBL" id="JAHHIF010000033">
    <property type="protein sequence ID" value="MBW4546947.1"/>
    <property type="molecule type" value="Genomic_DNA"/>
</dbReference>
<dbReference type="Proteomes" id="UP000753908">
    <property type="component" value="Unassembled WGS sequence"/>
</dbReference>
<sequence>MEQFADCCSPDFEQSVLARRQLYVAMTRAQDELHLFGSGKAAILNELKKSQGLDVMYEMEMNTPVGT</sequence>
<evidence type="ECO:0000313" key="2">
    <source>
        <dbReference type="Proteomes" id="UP000753908"/>
    </source>
</evidence>
<reference evidence="1" key="2">
    <citation type="journal article" date="2022" name="Microbiol. Resour. Announc.">
        <title>Metagenome Sequencing to Explore Phylogenomics of Terrestrial Cyanobacteria.</title>
        <authorList>
            <person name="Ward R.D."/>
            <person name="Stajich J.E."/>
            <person name="Johansen J.R."/>
            <person name="Huntemann M."/>
            <person name="Clum A."/>
            <person name="Foster B."/>
            <person name="Foster B."/>
            <person name="Roux S."/>
            <person name="Palaniappan K."/>
            <person name="Varghese N."/>
            <person name="Mukherjee S."/>
            <person name="Reddy T.B.K."/>
            <person name="Daum C."/>
            <person name="Copeland A."/>
            <person name="Chen I.A."/>
            <person name="Ivanova N.N."/>
            <person name="Kyrpides N.C."/>
            <person name="Shapiro N."/>
            <person name="Eloe-Fadrosh E.A."/>
            <person name="Pietrasiak N."/>
        </authorList>
    </citation>
    <scope>NUCLEOTIDE SEQUENCE</scope>
    <source>
        <strain evidence="1">CPER-KK1</strain>
    </source>
</reference>
<protein>
    <recommendedName>
        <fullName evidence="3">UvrD-like helicase C-terminal domain-containing protein</fullName>
    </recommendedName>
</protein>
<comment type="caution">
    <text evidence="1">The sequence shown here is derived from an EMBL/GenBank/DDBJ whole genome shotgun (WGS) entry which is preliminary data.</text>
</comment>
<proteinExistence type="predicted"/>
<evidence type="ECO:0000313" key="1">
    <source>
        <dbReference type="EMBL" id="MBW4546947.1"/>
    </source>
</evidence>
<organism evidence="1 2">
    <name type="scientific">Symplocastrum torsivum CPER-KK1</name>
    <dbReference type="NCBI Taxonomy" id="450513"/>
    <lineage>
        <taxon>Bacteria</taxon>
        <taxon>Bacillati</taxon>
        <taxon>Cyanobacteriota</taxon>
        <taxon>Cyanophyceae</taxon>
        <taxon>Oscillatoriophycideae</taxon>
        <taxon>Oscillatoriales</taxon>
        <taxon>Microcoleaceae</taxon>
        <taxon>Symplocastrum</taxon>
    </lineage>
</organism>
<dbReference type="SUPFAM" id="SSF52540">
    <property type="entry name" value="P-loop containing nucleoside triphosphate hydrolases"/>
    <property type="match status" value="1"/>
</dbReference>
<dbReference type="InterPro" id="IPR027417">
    <property type="entry name" value="P-loop_NTPase"/>
</dbReference>